<dbReference type="InParanoid" id="A0A0H2RNX9"/>
<keyword evidence="1" id="KW-0812">Transmembrane</keyword>
<dbReference type="EMBL" id="KQ085955">
    <property type="protein sequence ID" value="KLO13685.1"/>
    <property type="molecule type" value="Genomic_DNA"/>
</dbReference>
<keyword evidence="1" id="KW-1133">Transmembrane helix</keyword>
<organism evidence="2 3">
    <name type="scientific">Schizopora paradoxa</name>
    <dbReference type="NCBI Taxonomy" id="27342"/>
    <lineage>
        <taxon>Eukaryota</taxon>
        <taxon>Fungi</taxon>
        <taxon>Dikarya</taxon>
        <taxon>Basidiomycota</taxon>
        <taxon>Agaricomycotina</taxon>
        <taxon>Agaricomycetes</taxon>
        <taxon>Hymenochaetales</taxon>
        <taxon>Schizoporaceae</taxon>
        <taxon>Schizopora</taxon>
    </lineage>
</organism>
<protein>
    <submittedName>
        <fullName evidence="2">Uncharacterized protein</fullName>
    </submittedName>
</protein>
<evidence type="ECO:0000313" key="3">
    <source>
        <dbReference type="Proteomes" id="UP000053477"/>
    </source>
</evidence>
<keyword evidence="1" id="KW-0472">Membrane</keyword>
<dbReference type="AlphaFoldDB" id="A0A0H2RNX9"/>
<sequence>MLSIAHSLSLGCGSFQHSVYILTLHTLQFLFRLPHFFYVGGSGAIRISFQCLFLGWFESQLDKRI</sequence>
<proteinExistence type="predicted"/>
<name>A0A0H2RNX9_9AGAM</name>
<accession>A0A0H2RNX9</accession>
<dbReference type="Proteomes" id="UP000053477">
    <property type="component" value="Unassembled WGS sequence"/>
</dbReference>
<feature type="transmembrane region" description="Helical" evidence="1">
    <location>
        <begin position="36"/>
        <end position="57"/>
    </location>
</feature>
<reference evidence="2 3" key="1">
    <citation type="submission" date="2015-04" db="EMBL/GenBank/DDBJ databases">
        <title>Complete genome sequence of Schizopora paradoxa KUC8140, a cosmopolitan wood degrader in East Asia.</title>
        <authorList>
            <consortium name="DOE Joint Genome Institute"/>
            <person name="Min B."/>
            <person name="Park H."/>
            <person name="Jang Y."/>
            <person name="Kim J.-J."/>
            <person name="Kim K.H."/>
            <person name="Pangilinan J."/>
            <person name="Lipzen A."/>
            <person name="Riley R."/>
            <person name="Grigoriev I.V."/>
            <person name="Spatafora J.W."/>
            <person name="Choi I.-G."/>
        </authorList>
    </citation>
    <scope>NUCLEOTIDE SEQUENCE [LARGE SCALE GENOMIC DNA]</scope>
    <source>
        <strain evidence="2 3">KUC8140</strain>
    </source>
</reference>
<keyword evidence="3" id="KW-1185">Reference proteome</keyword>
<gene>
    <name evidence="2" type="ORF">SCHPADRAFT_348398</name>
</gene>
<evidence type="ECO:0000256" key="1">
    <source>
        <dbReference type="SAM" id="Phobius"/>
    </source>
</evidence>
<evidence type="ECO:0000313" key="2">
    <source>
        <dbReference type="EMBL" id="KLO13685.1"/>
    </source>
</evidence>